<dbReference type="EMBL" id="CP000353">
    <property type="protein sequence ID" value="ABF11662.1"/>
    <property type="molecule type" value="Genomic_DNA"/>
</dbReference>
<dbReference type="Proteomes" id="UP000002429">
    <property type="component" value="Plasmid megaplasmid"/>
</dbReference>
<keyword evidence="2" id="KW-1185">Reference proteome</keyword>
<evidence type="ECO:0000313" key="1">
    <source>
        <dbReference type="EMBL" id="ABF11662.1"/>
    </source>
</evidence>
<dbReference type="eggNOG" id="ENOG50334XC">
    <property type="taxonomic scope" value="Bacteria"/>
</dbReference>
<name>Q1LDW4_CUPMC</name>
<dbReference type="AlphaFoldDB" id="Q1LDW4"/>
<dbReference type="KEGG" id="rme:Rmet_4800"/>
<protein>
    <submittedName>
        <fullName evidence="1">Uncharacterized protein</fullName>
    </submittedName>
</protein>
<sequence length="149" mass="16036">MNRPVPRDASTLWPSVGTFYGSWLTLLSKFSATPMNQAPKAPPDHGSYIDGGYTMPTGDGLSVRRLPNGNIEGNVPSIRMLTIADVSQVERHDIAHVYDTVSHTLHFAGGGVLSYMHAVNGRGYEISGRCVHLEASPDGTIVVFGTLRA</sequence>
<accession>Q1LDW4</accession>
<keyword evidence="1" id="KW-0614">Plasmid</keyword>
<proteinExistence type="predicted"/>
<evidence type="ECO:0000313" key="2">
    <source>
        <dbReference type="Proteomes" id="UP000002429"/>
    </source>
</evidence>
<reference evidence="2" key="1">
    <citation type="journal article" date="2010" name="PLoS ONE">
        <title>The complete genome sequence of Cupriavidus metallidurans strain CH34, a master survivalist in harsh and anthropogenic environments.</title>
        <authorList>
            <person name="Janssen P.J."/>
            <person name="Van Houdt R."/>
            <person name="Moors H."/>
            <person name="Monsieurs P."/>
            <person name="Morin N."/>
            <person name="Michaux A."/>
            <person name="Benotmane M.A."/>
            <person name="Leys N."/>
            <person name="Vallaeys T."/>
            <person name="Lapidus A."/>
            <person name="Monchy S."/>
            <person name="Medigue C."/>
            <person name="Taghavi S."/>
            <person name="McCorkle S."/>
            <person name="Dunn J."/>
            <person name="van der Lelie D."/>
            <person name="Mergeay M."/>
        </authorList>
    </citation>
    <scope>NUCLEOTIDE SEQUENCE [LARGE SCALE GENOMIC DNA]</scope>
    <source>
        <strain evidence="2">ATCC 43123 / DSM 2839 / NBRC 102507 / CH34</strain>
    </source>
</reference>
<geneLocation type="plasmid" evidence="1 2">
    <name>megaplasmid</name>
</geneLocation>
<gene>
    <name evidence="1" type="ordered locus">Rmet_4800</name>
</gene>
<dbReference type="HOGENOM" id="CLU_1748146_0_0_4"/>
<organism evidence="1 2">
    <name type="scientific">Cupriavidus metallidurans (strain ATCC 43123 / DSM 2839 / NBRC 102507 / CH34)</name>
    <name type="common">Ralstonia metallidurans</name>
    <dbReference type="NCBI Taxonomy" id="266264"/>
    <lineage>
        <taxon>Bacteria</taxon>
        <taxon>Pseudomonadati</taxon>
        <taxon>Pseudomonadota</taxon>
        <taxon>Betaproteobacteria</taxon>
        <taxon>Burkholderiales</taxon>
        <taxon>Burkholderiaceae</taxon>
        <taxon>Cupriavidus</taxon>
    </lineage>
</organism>